<proteinExistence type="predicted"/>
<evidence type="ECO:0008006" key="2">
    <source>
        <dbReference type="Google" id="ProtNLM"/>
    </source>
</evidence>
<dbReference type="AlphaFoldDB" id="A0A2N9GTS1"/>
<dbReference type="PANTHER" id="PTHR46929:SF23">
    <property type="entry name" value="L10-INTERACTING MYB DOMAIN-CONTAINING PROTEIN-LIKE"/>
    <property type="match status" value="1"/>
</dbReference>
<sequence>MAGRLRKLRLAFVPAISENDDEETSIRITQLPWSTMALSAMLSLKTLKGNWNTITELRQKSGFGWNDDLKMITCDKNVYDKAVAARPSHANFLNKKIEMYDELAFVVGKNMATGSFSKGVTNLDRKRVTDVDGCVSNTIDLDNDLEEVSLKKQTDSSTQTRSHRKRSHASMLDDTIFKDLSSQMGKIASAIQEASLHRTNFFSNLYEEVMKIEGFEESMLASAFDHLNENEVLARYLNLQIENEKDKALVESVEVIDRDDEDDWQDVNEHLEDDEEEEDENLYALVDTINSKTLILCGVNAKSENFVNNFYEGLKLEKQKSIEELCHMLAPGV</sequence>
<protein>
    <recommendedName>
        <fullName evidence="2">Myb/SANT-like domain-containing protein</fullName>
    </recommendedName>
</protein>
<evidence type="ECO:0000313" key="1">
    <source>
        <dbReference type="EMBL" id="SPD02741.1"/>
    </source>
</evidence>
<dbReference type="InterPro" id="IPR008480">
    <property type="entry name" value="DUF761_pln"/>
</dbReference>
<reference evidence="1" key="1">
    <citation type="submission" date="2018-02" db="EMBL/GenBank/DDBJ databases">
        <authorList>
            <person name="Cohen D.B."/>
            <person name="Kent A.D."/>
        </authorList>
    </citation>
    <scope>NUCLEOTIDE SEQUENCE</scope>
</reference>
<accession>A0A2N9GTS1</accession>
<dbReference type="Pfam" id="PF05553">
    <property type="entry name" value="DUF761"/>
    <property type="match status" value="1"/>
</dbReference>
<gene>
    <name evidence="1" type="ORF">FSB_LOCUS30623</name>
</gene>
<dbReference type="EMBL" id="OIVN01002335">
    <property type="protein sequence ID" value="SPD02741.1"/>
    <property type="molecule type" value="Genomic_DNA"/>
</dbReference>
<dbReference type="PANTHER" id="PTHR46929">
    <property type="entry name" value="EXPRESSED PROTEIN"/>
    <property type="match status" value="1"/>
</dbReference>
<organism evidence="1">
    <name type="scientific">Fagus sylvatica</name>
    <name type="common">Beechnut</name>
    <dbReference type="NCBI Taxonomy" id="28930"/>
    <lineage>
        <taxon>Eukaryota</taxon>
        <taxon>Viridiplantae</taxon>
        <taxon>Streptophyta</taxon>
        <taxon>Embryophyta</taxon>
        <taxon>Tracheophyta</taxon>
        <taxon>Spermatophyta</taxon>
        <taxon>Magnoliopsida</taxon>
        <taxon>eudicotyledons</taxon>
        <taxon>Gunneridae</taxon>
        <taxon>Pentapetalae</taxon>
        <taxon>rosids</taxon>
        <taxon>fabids</taxon>
        <taxon>Fagales</taxon>
        <taxon>Fagaceae</taxon>
        <taxon>Fagus</taxon>
    </lineage>
</organism>
<name>A0A2N9GTS1_FAGSY</name>